<dbReference type="EMBL" id="JACBZS010000001">
    <property type="protein sequence ID" value="NYI71322.1"/>
    <property type="molecule type" value="Genomic_DNA"/>
</dbReference>
<keyword evidence="3" id="KW-1185">Reference proteome</keyword>
<dbReference type="AlphaFoldDB" id="A0A7Z0D9K6"/>
<organism evidence="2 3">
    <name type="scientific">Naumannella cuiyingiana</name>
    <dbReference type="NCBI Taxonomy" id="1347891"/>
    <lineage>
        <taxon>Bacteria</taxon>
        <taxon>Bacillati</taxon>
        <taxon>Actinomycetota</taxon>
        <taxon>Actinomycetes</taxon>
        <taxon>Propionibacteriales</taxon>
        <taxon>Propionibacteriaceae</taxon>
        <taxon>Naumannella</taxon>
    </lineage>
</organism>
<protein>
    <submittedName>
        <fullName evidence="2">Uncharacterized protein</fullName>
    </submittedName>
</protein>
<reference evidence="2 3" key="1">
    <citation type="submission" date="2020-07" db="EMBL/GenBank/DDBJ databases">
        <title>Sequencing the genomes of 1000 actinobacteria strains.</title>
        <authorList>
            <person name="Klenk H.-P."/>
        </authorList>
    </citation>
    <scope>NUCLEOTIDE SEQUENCE [LARGE SCALE GENOMIC DNA]</scope>
    <source>
        <strain evidence="2 3">DSM 103164</strain>
    </source>
</reference>
<proteinExistence type="predicted"/>
<feature type="compositionally biased region" description="Basic and acidic residues" evidence="1">
    <location>
        <begin position="31"/>
        <end position="40"/>
    </location>
</feature>
<comment type="caution">
    <text evidence="2">The sequence shown here is derived from an EMBL/GenBank/DDBJ whole genome shotgun (WGS) entry which is preliminary data.</text>
</comment>
<sequence>MRHLDPLSPYAALSISAQHALAKSQSQLSREAARSYERRSALRQRRRRTR</sequence>
<name>A0A7Z0D9K6_9ACTN</name>
<evidence type="ECO:0000256" key="1">
    <source>
        <dbReference type="SAM" id="MobiDB-lite"/>
    </source>
</evidence>
<dbReference type="RefSeq" id="WP_179445159.1">
    <property type="nucleotide sequence ID" value="NZ_JACBZS010000001.1"/>
</dbReference>
<evidence type="ECO:0000313" key="3">
    <source>
        <dbReference type="Proteomes" id="UP000527616"/>
    </source>
</evidence>
<dbReference type="Proteomes" id="UP000527616">
    <property type="component" value="Unassembled WGS sequence"/>
</dbReference>
<feature type="region of interest" description="Disordered" evidence="1">
    <location>
        <begin position="26"/>
        <end position="50"/>
    </location>
</feature>
<gene>
    <name evidence="2" type="ORF">GGQ54_001882</name>
</gene>
<accession>A0A7Z0D9K6</accession>
<evidence type="ECO:0000313" key="2">
    <source>
        <dbReference type="EMBL" id="NYI71322.1"/>
    </source>
</evidence>
<feature type="compositionally biased region" description="Basic residues" evidence="1">
    <location>
        <begin position="41"/>
        <end position="50"/>
    </location>
</feature>